<evidence type="ECO:0000313" key="2">
    <source>
        <dbReference type="Proteomes" id="UP000782312"/>
    </source>
</evidence>
<gene>
    <name evidence="1" type="ORF">HYZ11_18280</name>
</gene>
<dbReference type="AlphaFoldDB" id="A0A932I472"/>
<evidence type="ECO:0000313" key="1">
    <source>
        <dbReference type="EMBL" id="MBI3129560.1"/>
    </source>
</evidence>
<accession>A0A932I472</accession>
<dbReference type="Proteomes" id="UP000782312">
    <property type="component" value="Unassembled WGS sequence"/>
</dbReference>
<organism evidence="1 2">
    <name type="scientific">Tectimicrobiota bacterium</name>
    <dbReference type="NCBI Taxonomy" id="2528274"/>
    <lineage>
        <taxon>Bacteria</taxon>
        <taxon>Pseudomonadati</taxon>
        <taxon>Nitrospinota/Tectimicrobiota group</taxon>
        <taxon>Candidatus Tectimicrobiota</taxon>
    </lineage>
</organism>
<sequence length="82" mass="9596">MSDVQRRRQEGRLLAERLSQILSGSIPGIDLDIRFTYVEDSFRLWWGERGDEDSSVIITFDQLRLMNDEELRQIIRQAAAGR</sequence>
<proteinExistence type="predicted"/>
<comment type="caution">
    <text evidence="1">The sequence shown here is derived from an EMBL/GenBank/DDBJ whole genome shotgun (WGS) entry which is preliminary data.</text>
</comment>
<dbReference type="EMBL" id="JACPUR010000041">
    <property type="protein sequence ID" value="MBI3129560.1"/>
    <property type="molecule type" value="Genomic_DNA"/>
</dbReference>
<protein>
    <submittedName>
        <fullName evidence="1">Uncharacterized protein</fullName>
    </submittedName>
</protein>
<reference evidence="1" key="1">
    <citation type="submission" date="2020-07" db="EMBL/GenBank/DDBJ databases">
        <title>Huge and variable diversity of episymbiotic CPR bacteria and DPANN archaea in groundwater ecosystems.</title>
        <authorList>
            <person name="He C.Y."/>
            <person name="Keren R."/>
            <person name="Whittaker M."/>
            <person name="Farag I.F."/>
            <person name="Doudna J."/>
            <person name="Cate J.H.D."/>
            <person name="Banfield J.F."/>
        </authorList>
    </citation>
    <scope>NUCLEOTIDE SEQUENCE</scope>
    <source>
        <strain evidence="1">NC_groundwater_763_Ag_S-0.2um_68_21</strain>
    </source>
</reference>
<name>A0A932I472_UNCTE</name>